<reference evidence="9 10" key="1">
    <citation type="submission" date="2014-04" db="EMBL/GenBank/DDBJ databases">
        <authorList>
            <consortium name="DOE Joint Genome Institute"/>
            <person name="Kuo A."/>
            <person name="Martino E."/>
            <person name="Perotto S."/>
            <person name="Kohler A."/>
            <person name="Nagy L.G."/>
            <person name="Floudas D."/>
            <person name="Copeland A."/>
            <person name="Barry K.W."/>
            <person name="Cichocki N."/>
            <person name="Veneault-Fourrey C."/>
            <person name="LaButti K."/>
            <person name="Lindquist E.A."/>
            <person name="Lipzen A."/>
            <person name="Lundell T."/>
            <person name="Morin E."/>
            <person name="Murat C."/>
            <person name="Sun H."/>
            <person name="Tunlid A."/>
            <person name="Henrissat B."/>
            <person name="Grigoriev I.V."/>
            <person name="Hibbett D.S."/>
            <person name="Martin F."/>
            <person name="Nordberg H.P."/>
            <person name="Cantor M.N."/>
            <person name="Hua S.X."/>
        </authorList>
    </citation>
    <scope>NUCLEOTIDE SEQUENCE [LARGE SCALE GENOMIC DNA]</scope>
    <source>
        <strain evidence="9 10">Zn</strain>
    </source>
</reference>
<dbReference type="EMBL" id="KN832873">
    <property type="protein sequence ID" value="KIN03882.1"/>
    <property type="molecule type" value="Genomic_DNA"/>
</dbReference>
<feature type="transmembrane region" description="Helical" evidence="7">
    <location>
        <begin position="356"/>
        <end position="377"/>
    </location>
</feature>
<evidence type="ECO:0000256" key="4">
    <source>
        <dbReference type="ARBA" id="ARBA00022692"/>
    </source>
</evidence>
<keyword evidence="10" id="KW-1185">Reference proteome</keyword>
<dbReference type="PANTHER" id="PTHR31595:SF67">
    <property type="entry name" value="WAX SYNTHASE DOMAIN-CONTAINING PROTEIN"/>
    <property type="match status" value="1"/>
</dbReference>
<evidence type="ECO:0000256" key="1">
    <source>
        <dbReference type="ARBA" id="ARBA00004141"/>
    </source>
</evidence>
<evidence type="ECO:0000256" key="7">
    <source>
        <dbReference type="SAM" id="Phobius"/>
    </source>
</evidence>
<dbReference type="GO" id="GO:0006629">
    <property type="term" value="P:lipid metabolic process"/>
    <property type="evidence" value="ECO:0007669"/>
    <property type="project" value="InterPro"/>
</dbReference>
<comment type="similarity">
    <text evidence="2">Belongs to the wax synthase family.</text>
</comment>
<reference evidence="10" key="2">
    <citation type="submission" date="2015-01" db="EMBL/GenBank/DDBJ databases">
        <title>Evolutionary Origins and Diversification of the Mycorrhizal Mutualists.</title>
        <authorList>
            <consortium name="DOE Joint Genome Institute"/>
            <consortium name="Mycorrhizal Genomics Consortium"/>
            <person name="Kohler A."/>
            <person name="Kuo A."/>
            <person name="Nagy L.G."/>
            <person name="Floudas D."/>
            <person name="Copeland A."/>
            <person name="Barry K.W."/>
            <person name="Cichocki N."/>
            <person name="Veneault-Fourrey C."/>
            <person name="LaButti K."/>
            <person name="Lindquist E.A."/>
            <person name="Lipzen A."/>
            <person name="Lundell T."/>
            <person name="Morin E."/>
            <person name="Murat C."/>
            <person name="Riley R."/>
            <person name="Ohm R."/>
            <person name="Sun H."/>
            <person name="Tunlid A."/>
            <person name="Henrissat B."/>
            <person name="Grigoriev I.V."/>
            <person name="Hibbett D.S."/>
            <person name="Martin F."/>
        </authorList>
    </citation>
    <scope>NUCLEOTIDE SEQUENCE [LARGE SCALE GENOMIC DNA]</scope>
    <source>
        <strain evidence="10">Zn</strain>
    </source>
</reference>
<feature type="transmembrane region" description="Helical" evidence="7">
    <location>
        <begin position="316"/>
        <end position="336"/>
    </location>
</feature>
<protein>
    <recommendedName>
        <fullName evidence="8">Wax synthase domain-containing protein</fullName>
    </recommendedName>
</protein>
<name>A0A0C3HNH1_OIDMZ</name>
<feature type="domain" description="Wax synthase" evidence="8">
    <location>
        <begin position="362"/>
        <end position="447"/>
    </location>
</feature>
<evidence type="ECO:0000256" key="5">
    <source>
        <dbReference type="ARBA" id="ARBA00022989"/>
    </source>
</evidence>
<evidence type="ECO:0000256" key="6">
    <source>
        <dbReference type="ARBA" id="ARBA00023136"/>
    </source>
</evidence>
<feature type="transmembrane region" description="Helical" evidence="7">
    <location>
        <begin position="67"/>
        <end position="84"/>
    </location>
</feature>
<dbReference type="OrthoDB" id="2796277at2759"/>
<dbReference type="STRING" id="913774.A0A0C3HNH1"/>
<dbReference type="GO" id="GO:0016020">
    <property type="term" value="C:membrane"/>
    <property type="evidence" value="ECO:0007669"/>
    <property type="project" value="UniProtKB-SubCell"/>
</dbReference>
<evidence type="ECO:0000256" key="2">
    <source>
        <dbReference type="ARBA" id="ARBA00007282"/>
    </source>
</evidence>
<keyword evidence="4 7" id="KW-0812">Transmembrane</keyword>
<feature type="transmembrane region" description="Helical" evidence="7">
    <location>
        <begin position="439"/>
        <end position="466"/>
    </location>
</feature>
<dbReference type="AlphaFoldDB" id="A0A0C3HNH1"/>
<dbReference type="Pfam" id="PF13813">
    <property type="entry name" value="MBOAT_2"/>
    <property type="match status" value="1"/>
</dbReference>
<evidence type="ECO:0000256" key="3">
    <source>
        <dbReference type="ARBA" id="ARBA00022679"/>
    </source>
</evidence>
<feature type="transmembrane region" description="Helical" evidence="7">
    <location>
        <begin position="42"/>
        <end position="60"/>
    </location>
</feature>
<evidence type="ECO:0000259" key="8">
    <source>
        <dbReference type="Pfam" id="PF13813"/>
    </source>
</evidence>
<organism evidence="9 10">
    <name type="scientific">Oidiodendron maius (strain Zn)</name>
    <dbReference type="NCBI Taxonomy" id="913774"/>
    <lineage>
        <taxon>Eukaryota</taxon>
        <taxon>Fungi</taxon>
        <taxon>Dikarya</taxon>
        <taxon>Ascomycota</taxon>
        <taxon>Pezizomycotina</taxon>
        <taxon>Leotiomycetes</taxon>
        <taxon>Leotiomycetes incertae sedis</taxon>
        <taxon>Myxotrichaceae</taxon>
        <taxon>Oidiodendron</taxon>
    </lineage>
</organism>
<dbReference type="Proteomes" id="UP000054321">
    <property type="component" value="Unassembled WGS sequence"/>
</dbReference>
<dbReference type="InParanoid" id="A0A0C3HNH1"/>
<keyword evidence="3" id="KW-0808">Transferase</keyword>
<comment type="subcellular location">
    <subcellularLocation>
        <location evidence="1">Membrane</location>
        <topology evidence="1">Multi-pass membrane protein</topology>
    </subcellularLocation>
</comment>
<sequence length="549" mass="62503">MPSELVFPHLTDYGPAPNHHEVEAKYEEVFALRVEEGVVRPFVFPYFFYGLGLLFVYLCIPHTHSPVLYAARWPVATTIIMFQLKVLLETSSGNVGVAALAGGASGLIIALTSTWLVCCKPQFEAKRVQRRKKENICGKRGKKIENPLSEKDDNIQISDQSQKEITARTIPLSEMCPSELEYGCVSSGEQDEFEYYWEKYPDSLLERIPWVIDLLSNTRGAGWNWAIPTIPDLPDFVKHQLGEPGKQCLSKRTCNRILPSTRALIRYRLPQLAICYLLLDANKTLQMKDPYFVFGPCTYELPSHLKNLSPYLVWSYRYIFSCTFGFAVPLQFAFVLQDLALSLIGPRLLGVVAEPWRLPTTWGSPMAVLNSGLGGFWGNLWHQRLRIFFSTPVDYLIERRYLTEGSITAKLAGRFIAFAISGFIHACISIAQFQHTNPWWMFIFFLLHALGIIFQTSFCVVFRPWLVKIPKSIRQIGNFVFTFTWFRVTGPLFADDVARGGSWLNEAVPVSLFRGLGLGVGGDGWWCWSGYIRGSWYRGKHWWESGLAL</sequence>
<accession>A0A0C3HNH1</accession>
<dbReference type="HOGENOM" id="CLU_021051_1_1_1"/>
<evidence type="ECO:0000313" key="9">
    <source>
        <dbReference type="EMBL" id="KIN03882.1"/>
    </source>
</evidence>
<dbReference type="InterPro" id="IPR032805">
    <property type="entry name" value="Wax_synthase_dom"/>
</dbReference>
<keyword evidence="5 7" id="KW-1133">Transmembrane helix</keyword>
<dbReference type="GO" id="GO:0008374">
    <property type="term" value="F:O-acyltransferase activity"/>
    <property type="evidence" value="ECO:0007669"/>
    <property type="project" value="InterPro"/>
</dbReference>
<proteinExistence type="inferred from homology"/>
<feature type="transmembrane region" description="Helical" evidence="7">
    <location>
        <begin position="415"/>
        <end position="433"/>
    </location>
</feature>
<evidence type="ECO:0000313" key="10">
    <source>
        <dbReference type="Proteomes" id="UP000054321"/>
    </source>
</evidence>
<dbReference type="InterPro" id="IPR044851">
    <property type="entry name" value="Wax_synthase"/>
</dbReference>
<dbReference type="PANTHER" id="PTHR31595">
    <property type="entry name" value="LONG-CHAIN-ALCOHOL O-FATTY-ACYLTRANSFERASE 3-RELATED"/>
    <property type="match status" value="1"/>
</dbReference>
<keyword evidence="6 7" id="KW-0472">Membrane</keyword>
<gene>
    <name evidence="9" type="ORF">OIDMADRAFT_158808</name>
</gene>
<feature type="transmembrane region" description="Helical" evidence="7">
    <location>
        <begin position="96"/>
        <end position="118"/>
    </location>
</feature>